<dbReference type="RefSeq" id="WP_187430018.1">
    <property type="nucleotide sequence ID" value="NZ_CP143423.1"/>
</dbReference>
<dbReference type="Proteomes" id="UP001318682">
    <property type="component" value="Chromosome"/>
</dbReference>
<organism evidence="1 2">
    <name type="scientific">Roseobacter fucihabitans</name>
    <dbReference type="NCBI Taxonomy" id="1537242"/>
    <lineage>
        <taxon>Bacteria</taxon>
        <taxon>Pseudomonadati</taxon>
        <taxon>Pseudomonadota</taxon>
        <taxon>Alphaproteobacteria</taxon>
        <taxon>Rhodobacterales</taxon>
        <taxon>Roseobacteraceae</taxon>
        <taxon>Roseobacter</taxon>
    </lineage>
</organism>
<dbReference type="InterPro" id="IPR010247">
    <property type="entry name" value="HutG_amidohyd"/>
</dbReference>
<sequence>MPVDVIAGSSPLILTFSHAGTEIPQSIHARLNATGCCLTDTAWHVDRLYRSVVQDVTVVRANYHRYVCDVNRDPDGKSLYPGRFTTGFVPLTTLDGDPIWHNPPGTKEAATWRSAFHAPYHAAISAQIARVRAKHGFAILYDCDATRSHIPKLFEHTLPDFSIGTFMGTTCDHKITAQIASICMKAPNYTSVVNGRFTGGWSTRRHGNPKLGVHALQMDLAQSTYLTEERDPWLYDEAKAAPLRKVLADVLGYLQDWRPA</sequence>
<gene>
    <name evidence="1" type="ORF">ROLI_026550</name>
</gene>
<dbReference type="InterPro" id="IPR007709">
    <property type="entry name" value="N-FG_amidohydro"/>
</dbReference>
<protein>
    <recommendedName>
        <fullName evidence="3">N-formylglutamate amidohydrolase</fullName>
    </recommendedName>
</protein>
<dbReference type="NCBIfam" id="TIGR02017">
    <property type="entry name" value="hutG_amidohyd"/>
    <property type="match status" value="1"/>
</dbReference>
<dbReference type="Pfam" id="PF05013">
    <property type="entry name" value="FGase"/>
    <property type="match status" value="1"/>
</dbReference>
<evidence type="ECO:0000313" key="1">
    <source>
        <dbReference type="EMBL" id="WVX49560.1"/>
    </source>
</evidence>
<evidence type="ECO:0000313" key="2">
    <source>
        <dbReference type="Proteomes" id="UP001318682"/>
    </source>
</evidence>
<evidence type="ECO:0008006" key="3">
    <source>
        <dbReference type="Google" id="ProtNLM"/>
    </source>
</evidence>
<keyword evidence="2" id="KW-1185">Reference proteome</keyword>
<dbReference type="Gene3D" id="3.40.630.40">
    <property type="entry name" value="Zn-dependent exopeptidases"/>
    <property type="match status" value="1"/>
</dbReference>
<dbReference type="SUPFAM" id="SSF53187">
    <property type="entry name" value="Zn-dependent exopeptidases"/>
    <property type="match status" value="1"/>
</dbReference>
<reference evidence="2" key="1">
    <citation type="submission" date="2024-01" db="EMBL/GenBank/DDBJ databases">
        <title>Roseobacter fucihabitans sp. nov., isolated from the brown alga Fucus spiralis.</title>
        <authorList>
            <person name="Hahnke S."/>
            <person name="Berger M."/>
            <person name="Schlingloff A."/>
            <person name="Athale I."/>
            <person name="Neumann-Schaal M."/>
            <person name="Adenaya A."/>
            <person name="Poehlein A."/>
            <person name="Daniel R."/>
            <person name="Pertersen J."/>
            <person name="Brinkhoff T."/>
        </authorList>
    </citation>
    <scope>NUCLEOTIDE SEQUENCE [LARGE SCALE GENOMIC DNA]</scope>
    <source>
        <strain evidence="2">B14</strain>
    </source>
</reference>
<name>A0ABZ2BVS5_9RHOB</name>
<proteinExistence type="predicted"/>
<accession>A0ABZ2BVS5</accession>
<dbReference type="EMBL" id="CP143423">
    <property type="protein sequence ID" value="WVX49560.1"/>
    <property type="molecule type" value="Genomic_DNA"/>
</dbReference>